<dbReference type="SUPFAM" id="SSF81631">
    <property type="entry name" value="PAP/OAS1 substrate-binding domain"/>
    <property type="match status" value="1"/>
</dbReference>
<sequence length="291" mass="34352">MSDYKEIMNKVILWGQQEDDIRSIFIVGSMARSDKPADKWSDMDLVIVTSDVEKWLQSEEWIRKFGNPQISFLERTHVGNIMERRVMYDGSCIVDFNFMKLEVAKTILESEEVQGVIARGVKVLLDKDSVTEVFHNTSSLIKNKEVPEFSEFKNDVNDFWFHAVYTAQKLRRGELLVAKSNCDEYLKRLLIKFVKLQTIMKNSTNQQSWHDVRFFEEWADKEVVQEFQGIYGKYNEESVWDALFETMKLYRKVAKQIAVELEYEYPIIADQSADKLVTNYYKGRTYLKFEE</sequence>
<keyword evidence="2" id="KW-1185">Reference proteome</keyword>
<dbReference type="OrthoDB" id="9776406at2"/>
<name>A0A5J6SNF8_9BACI</name>
<dbReference type="RefSeq" id="WP_151700239.1">
    <property type="nucleotide sequence ID" value="NZ_CP031223.1"/>
</dbReference>
<dbReference type="InterPro" id="IPR007530">
    <property type="entry name" value="Aminoglycoside_adenylylTfrase"/>
</dbReference>
<dbReference type="InterPro" id="IPR043519">
    <property type="entry name" value="NT_sf"/>
</dbReference>
<gene>
    <name evidence="1" type="ORF">PB01_11050</name>
</gene>
<accession>A0A5J6SNF8</accession>
<dbReference type="Pfam" id="PF04439">
    <property type="entry name" value="Adenyl_transf"/>
    <property type="match status" value="1"/>
</dbReference>
<dbReference type="EMBL" id="CP031223">
    <property type="protein sequence ID" value="QFF99319.1"/>
    <property type="molecule type" value="Genomic_DNA"/>
</dbReference>
<dbReference type="SUPFAM" id="SSF81301">
    <property type="entry name" value="Nucleotidyltransferase"/>
    <property type="match status" value="1"/>
</dbReference>
<dbReference type="GO" id="GO:0016779">
    <property type="term" value="F:nucleotidyltransferase activity"/>
    <property type="evidence" value="ECO:0007669"/>
    <property type="project" value="UniProtKB-KW"/>
</dbReference>
<evidence type="ECO:0000313" key="1">
    <source>
        <dbReference type="EMBL" id="QFF99319.1"/>
    </source>
</evidence>
<organism evidence="1 2">
    <name type="scientific">Psychrobacillus glaciei</name>
    <dbReference type="NCBI Taxonomy" id="2283160"/>
    <lineage>
        <taxon>Bacteria</taxon>
        <taxon>Bacillati</taxon>
        <taxon>Bacillota</taxon>
        <taxon>Bacilli</taxon>
        <taxon>Bacillales</taxon>
        <taxon>Bacillaceae</taxon>
        <taxon>Psychrobacillus</taxon>
    </lineage>
</organism>
<evidence type="ECO:0000313" key="2">
    <source>
        <dbReference type="Proteomes" id="UP000325517"/>
    </source>
</evidence>
<dbReference type="AlphaFoldDB" id="A0A5J6SNF8"/>
<protein>
    <submittedName>
        <fullName evidence="1">Aminoglycoside adenylyltransferase</fullName>
    </submittedName>
</protein>
<proteinExistence type="predicted"/>
<keyword evidence="1" id="KW-0808">Transferase</keyword>
<dbReference type="Gene3D" id="1.20.120.330">
    <property type="entry name" value="Nucleotidyltransferases domain 2"/>
    <property type="match status" value="1"/>
</dbReference>
<keyword evidence="1" id="KW-0548">Nucleotidyltransferase</keyword>
<dbReference type="Proteomes" id="UP000325517">
    <property type="component" value="Chromosome"/>
</dbReference>
<dbReference type="Gene3D" id="3.30.460.10">
    <property type="entry name" value="Beta Polymerase, domain 2"/>
    <property type="match status" value="1"/>
</dbReference>
<dbReference type="KEGG" id="psyo:PB01_11050"/>
<reference evidence="1 2" key="1">
    <citation type="submission" date="2018-07" db="EMBL/GenBank/DDBJ databases">
        <title>Complete genome sequence of Psychrobacillus sp. PB01, isolated from iceberg, and comparative genome analysis of Psychrobacillus strains.</title>
        <authorList>
            <person name="Lee P.C."/>
        </authorList>
    </citation>
    <scope>NUCLEOTIDE SEQUENCE [LARGE SCALE GENOMIC DNA]</scope>
    <source>
        <strain evidence="1 2">PB01</strain>
    </source>
</reference>